<dbReference type="Pfam" id="PF00583">
    <property type="entry name" value="Acetyltransf_1"/>
    <property type="match status" value="1"/>
</dbReference>
<dbReference type="SUPFAM" id="SSF55729">
    <property type="entry name" value="Acyl-CoA N-acyltransferases (Nat)"/>
    <property type="match status" value="1"/>
</dbReference>
<protein>
    <submittedName>
        <fullName evidence="4">Ribosomal protein S18 acetylase RimI-like enzyme</fullName>
    </submittedName>
</protein>
<dbReference type="CDD" id="cd04301">
    <property type="entry name" value="NAT_SF"/>
    <property type="match status" value="1"/>
</dbReference>
<keyword evidence="2" id="KW-0012">Acyltransferase</keyword>
<feature type="domain" description="N-acetyltransferase" evidence="3">
    <location>
        <begin position="3"/>
        <end position="172"/>
    </location>
</feature>
<reference evidence="4 5" key="1">
    <citation type="submission" date="2018-03" db="EMBL/GenBank/DDBJ databases">
        <title>Genomic Encyclopedia of Archaeal and Bacterial Type Strains, Phase II (KMG-II): from individual species to whole genera.</title>
        <authorList>
            <person name="Goeker M."/>
        </authorList>
    </citation>
    <scope>NUCLEOTIDE SEQUENCE [LARGE SCALE GENOMIC DNA]</scope>
    <source>
        <strain evidence="4 5">DSM 13175</strain>
    </source>
</reference>
<dbReference type="GO" id="GO:0005840">
    <property type="term" value="C:ribosome"/>
    <property type="evidence" value="ECO:0007669"/>
    <property type="project" value="UniProtKB-KW"/>
</dbReference>
<keyword evidence="4" id="KW-0689">Ribosomal protein</keyword>
<evidence type="ECO:0000313" key="4">
    <source>
        <dbReference type="EMBL" id="PRY74858.1"/>
    </source>
</evidence>
<proteinExistence type="predicted"/>
<evidence type="ECO:0000259" key="3">
    <source>
        <dbReference type="PROSITE" id="PS51186"/>
    </source>
</evidence>
<organism evidence="4 5">
    <name type="scientific">Alkalibacterium olivapovliticus</name>
    <dbReference type="NCBI Taxonomy" id="99907"/>
    <lineage>
        <taxon>Bacteria</taxon>
        <taxon>Bacillati</taxon>
        <taxon>Bacillota</taxon>
        <taxon>Bacilli</taxon>
        <taxon>Lactobacillales</taxon>
        <taxon>Carnobacteriaceae</taxon>
        <taxon>Alkalibacterium</taxon>
    </lineage>
</organism>
<evidence type="ECO:0000313" key="5">
    <source>
        <dbReference type="Proteomes" id="UP000238205"/>
    </source>
</evidence>
<dbReference type="GO" id="GO:0016747">
    <property type="term" value="F:acyltransferase activity, transferring groups other than amino-acyl groups"/>
    <property type="evidence" value="ECO:0007669"/>
    <property type="project" value="InterPro"/>
</dbReference>
<dbReference type="PROSITE" id="PS51186">
    <property type="entry name" value="GNAT"/>
    <property type="match status" value="1"/>
</dbReference>
<dbReference type="InterPro" id="IPR000182">
    <property type="entry name" value="GNAT_dom"/>
</dbReference>
<dbReference type="InterPro" id="IPR050680">
    <property type="entry name" value="YpeA/RimI_acetyltransf"/>
</dbReference>
<keyword evidence="5" id="KW-1185">Reference proteome</keyword>
<keyword evidence="4" id="KW-0687">Ribonucleoprotein</keyword>
<sequence>MDITFRKAGLEDLDSLQEISIETFKDTFEKDNSEENMNAYLDKACTKEQLEKELKTPGSAFFYLDVKGELAGYLKVNEGEAQTEAFDDNGLEIERIYIRTGYKRQGLGTALLNKAIAIAEKNVRSSVWLGVWEHNQPALAFYKKMGFEKVGAHAFYMGDDKQTDFIMRKKLARL</sequence>
<accession>A0A2T0VUE2</accession>
<evidence type="ECO:0000256" key="1">
    <source>
        <dbReference type="ARBA" id="ARBA00022679"/>
    </source>
</evidence>
<dbReference type="EMBL" id="PVTO01000038">
    <property type="protein sequence ID" value="PRY74858.1"/>
    <property type="molecule type" value="Genomic_DNA"/>
</dbReference>
<dbReference type="Proteomes" id="UP000238205">
    <property type="component" value="Unassembled WGS sequence"/>
</dbReference>
<comment type="caution">
    <text evidence="4">The sequence shown here is derived from an EMBL/GenBank/DDBJ whole genome shotgun (WGS) entry which is preliminary data.</text>
</comment>
<gene>
    <name evidence="4" type="ORF">CLV38_13816</name>
</gene>
<keyword evidence="1" id="KW-0808">Transferase</keyword>
<dbReference type="OrthoDB" id="7205533at2"/>
<dbReference type="Gene3D" id="3.40.630.30">
    <property type="match status" value="1"/>
</dbReference>
<name>A0A2T0VUE2_9LACT</name>
<evidence type="ECO:0000256" key="2">
    <source>
        <dbReference type="ARBA" id="ARBA00023315"/>
    </source>
</evidence>
<dbReference type="PANTHER" id="PTHR43420">
    <property type="entry name" value="ACETYLTRANSFERASE"/>
    <property type="match status" value="1"/>
</dbReference>
<dbReference type="RefSeq" id="WP_106196178.1">
    <property type="nucleotide sequence ID" value="NZ_PVTO01000038.1"/>
</dbReference>
<dbReference type="PANTHER" id="PTHR43420:SF47">
    <property type="entry name" value="N-ACETYLTRANSFERASE DOMAIN-CONTAINING PROTEIN"/>
    <property type="match status" value="1"/>
</dbReference>
<dbReference type="InterPro" id="IPR016181">
    <property type="entry name" value="Acyl_CoA_acyltransferase"/>
</dbReference>
<dbReference type="AlphaFoldDB" id="A0A2T0VUE2"/>